<accession>A0ABQ4PW72</accession>
<evidence type="ECO:0000256" key="1">
    <source>
        <dbReference type="SAM" id="SignalP"/>
    </source>
</evidence>
<feature type="chain" id="PRO_5047008910" evidence="1">
    <location>
        <begin position="22"/>
        <end position="113"/>
    </location>
</feature>
<protein>
    <submittedName>
        <fullName evidence="2">Uncharacterized protein</fullName>
    </submittedName>
</protein>
<dbReference type="Proteomes" id="UP001161064">
    <property type="component" value="Unassembled WGS sequence"/>
</dbReference>
<gene>
    <name evidence="2" type="ORF">PsB1_1458</name>
</gene>
<organism evidence="2 3">
    <name type="scientific">Candidatus Phycosocius spiralis</name>
    <dbReference type="NCBI Taxonomy" id="2815099"/>
    <lineage>
        <taxon>Bacteria</taxon>
        <taxon>Pseudomonadati</taxon>
        <taxon>Pseudomonadota</taxon>
        <taxon>Alphaproteobacteria</taxon>
        <taxon>Caulobacterales</taxon>
        <taxon>Caulobacterales incertae sedis</taxon>
        <taxon>Candidatus Phycosocius</taxon>
    </lineage>
</organism>
<name>A0ABQ4PW72_9PROT</name>
<keyword evidence="3" id="KW-1185">Reference proteome</keyword>
<proteinExistence type="predicted"/>
<dbReference type="EMBL" id="BPFZ01000008">
    <property type="protein sequence ID" value="GIU67304.1"/>
    <property type="molecule type" value="Genomic_DNA"/>
</dbReference>
<feature type="signal peptide" evidence="1">
    <location>
        <begin position="1"/>
        <end position="21"/>
    </location>
</feature>
<evidence type="ECO:0000313" key="3">
    <source>
        <dbReference type="Proteomes" id="UP001161064"/>
    </source>
</evidence>
<evidence type="ECO:0000313" key="2">
    <source>
        <dbReference type="EMBL" id="GIU67304.1"/>
    </source>
</evidence>
<reference evidence="2" key="2">
    <citation type="journal article" date="2023" name="ISME Commun">
        <title>Characterization of a bloom-associated alphaproteobacterial lineage, 'Candidatus Phycosocius': insights into freshwater algal-bacterial interactions.</title>
        <authorList>
            <person name="Tanabe Y."/>
            <person name="Yamaguchi H."/>
            <person name="Yoshida M."/>
            <person name="Kai A."/>
            <person name="Okazaki Y."/>
        </authorList>
    </citation>
    <scope>NUCLEOTIDE SEQUENCE</scope>
    <source>
        <strain evidence="2">BOTRYCO-1</strain>
    </source>
</reference>
<comment type="caution">
    <text evidence="2">The sequence shown here is derived from an EMBL/GenBank/DDBJ whole genome shotgun (WGS) entry which is preliminary data.</text>
</comment>
<sequence length="113" mass="12739">MLGNVAAMLIFTLLVSGVFNAASIPTVEVDLTPNSEPSPAKQFYQRQFEHSPDTRSFMVIIPEPKKTFTRQSRSAPKWLEPNGGWVSRKDMNRPFAIRPLREGHVKPAKTSEK</sequence>
<reference evidence="2" key="1">
    <citation type="submission" date="2021-05" db="EMBL/GenBank/DDBJ databases">
        <authorList>
            <person name="Tanabe Y."/>
        </authorList>
    </citation>
    <scope>NUCLEOTIDE SEQUENCE</scope>
    <source>
        <strain evidence="2">BOTRYCO-1</strain>
    </source>
</reference>
<keyword evidence="1" id="KW-0732">Signal</keyword>